<reference evidence="2 3" key="1">
    <citation type="submission" date="2018-08" db="EMBL/GenBank/DDBJ databases">
        <title>Genomic investigation of the strawberry pathogen Phytophthora fragariae indicates pathogenicity is determined by transcriptional variation in three key races.</title>
        <authorList>
            <person name="Adams T.M."/>
            <person name="Armitage A.D."/>
            <person name="Sobczyk M.K."/>
            <person name="Bates H.J."/>
            <person name="Dunwell J.M."/>
            <person name="Nellist C.F."/>
            <person name="Harrison R.J."/>
        </authorList>
    </citation>
    <scope>NUCLEOTIDE SEQUENCE [LARGE SCALE GENOMIC DNA]</scope>
    <source>
        <strain evidence="2 3">BC-1</strain>
    </source>
</reference>
<name>A0A6A3YZD3_9STRA</name>
<feature type="coiled-coil region" evidence="1">
    <location>
        <begin position="43"/>
        <end position="75"/>
    </location>
</feature>
<organism evidence="2 3">
    <name type="scientific">Phytophthora fragariae</name>
    <dbReference type="NCBI Taxonomy" id="53985"/>
    <lineage>
        <taxon>Eukaryota</taxon>
        <taxon>Sar</taxon>
        <taxon>Stramenopiles</taxon>
        <taxon>Oomycota</taxon>
        <taxon>Peronosporomycetes</taxon>
        <taxon>Peronosporales</taxon>
        <taxon>Peronosporaceae</taxon>
        <taxon>Phytophthora</taxon>
    </lineage>
</organism>
<protein>
    <submittedName>
        <fullName evidence="2">Uncharacterized protein</fullName>
    </submittedName>
</protein>
<evidence type="ECO:0000256" key="1">
    <source>
        <dbReference type="SAM" id="Coils"/>
    </source>
</evidence>
<dbReference type="EMBL" id="QXGD01000737">
    <property type="protein sequence ID" value="KAE9226650.1"/>
    <property type="molecule type" value="Genomic_DNA"/>
</dbReference>
<dbReference type="AlphaFoldDB" id="A0A6A3YZD3"/>
<evidence type="ECO:0000313" key="3">
    <source>
        <dbReference type="Proteomes" id="UP000440367"/>
    </source>
</evidence>
<sequence>MVICRLTLKTNELRAALPRPEEANALVQDIVDFTDSCEDQQSYERRRREKKKAEKEALKTQVQQYEVQLELLRLRQPIRQNLLTQNSDLAERAQSVLSNRHSCAPSAPLATFPTLGAIASR</sequence>
<proteinExistence type="predicted"/>
<gene>
    <name evidence="2" type="ORF">PF002_g14040</name>
</gene>
<evidence type="ECO:0000313" key="2">
    <source>
        <dbReference type="EMBL" id="KAE9226650.1"/>
    </source>
</evidence>
<accession>A0A6A3YZD3</accession>
<keyword evidence="1" id="KW-0175">Coiled coil</keyword>
<comment type="caution">
    <text evidence="2">The sequence shown here is derived from an EMBL/GenBank/DDBJ whole genome shotgun (WGS) entry which is preliminary data.</text>
</comment>
<dbReference type="Proteomes" id="UP000440367">
    <property type="component" value="Unassembled WGS sequence"/>
</dbReference>